<protein>
    <submittedName>
        <fullName evidence="2">Uncharacterized protein</fullName>
    </submittedName>
</protein>
<evidence type="ECO:0000313" key="3">
    <source>
        <dbReference type="EMBL" id="VDC84402.1"/>
    </source>
</evidence>
<dbReference type="Gramene" id="A03p67630.2_BraZ1">
    <property type="protein sequence ID" value="A03p67630.2_BraZ1.CDS"/>
    <property type="gene ID" value="A03g67630.2_BraZ1"/>
</dbReference>
<accession>A0A3P5ZW27</accession>
<feature type="signal peptide" evidence="1">
    <location>
        <begin position="1"/>
        <end position="27"/>
    </location>
</feature>
<name>A0A3P5ZW27_BRACM</name>
<organism evidence="3">
    <name type="scientific">Brassica campestris</name>
    <name type="common">Field mustard</name>
    <dbReference type="NCBI Taxonomy" id="3711"/>
    <lineage>
        <taxon>Eukaryota</taxon>
        <taxon>Viridiplantae</taxon>
        <taxon>Streptophyta</taxon>
        <taxon>Embryophyta</taxon>
        <taxon>Tracheophyta</taxon>
        <taxon>Spermatophyta</taxon>
        <taxon>Magnoliopsida</taxon>
        <taxon>eudicotyledons</taxon>
        <taxon>Gunneridae</taxon>
        <taxon>Pentapetalae</taxon>
        <taxon>rosids</taxon>
        <taxon>malvids</taxon>
        <taxon>Brassicales</taxon>
        <taxon>Brassicaceae</taxon>
        <taxon>Brassiceae</taxon>
        <taxon>Brassica</taxon>
    </lineage>
</organism>
<keyword evidence="1" id="KW-0732">Signal</keyword>
<proteinExistence type="predicted"/>
<dbReference type="EMBL" id="LR031572">
    <property type="protein sequence ID" value="VDC84402.1"/>
    <property type="molecule type" value="Genomic_DNA"/>
</dbReference>
<evidence type="ECO:0000313" key="2">
    <source>
        <dbReference type="EMBL" id="CAG7885420.1"/>
    </source>
</evidence>
<dbReference type="Proteomes" id="UP000694005">
    <property type="component" value="Chromosome A03"/>
</dbReference>
<feature type="chain" id="PRO_5039802054" evidence="1">
    <location>
        <begin position="28"/>
        <end position="52"/>
    </location>
</feature>
<reference evidence="3" key="1">
    <citation type="submission" date="2018-11" db="EMBL/GenBank/DDBJ databases">
        <authorList>
            <consortium name="Genoscope - CEA"/>
            <person name="William W."/>
        </authorList>
    </citation>
    <scope>NUCLEOTIDE SEQUENCE</scope>
</reference>
<dbReference type="AlphaFoldDB" id="A0A3P5ZW27"/>
<dbReference type="EMBL" id="LS974619">
    <property type="protein sequence ID" value="CAG7885420.1"/>
    <property type="molecule type" value="Genomic_DNA"/>
</dbReference>
<sequence length="52" mass="5808">MCCYVFSFLLNIYKLMIIAKLVKQAAAMNLNPNCLNNLVPGEPSLRFSEALS</sequence>
<evidence type="ECO:0000256" key="1">
    <source>
        <dbReference type="SAM" id="SignalP"/>
    </source>
</evidence>
<gene>
    <name evidence="3" type="ORF">BRAA03T15620Z</name>
    <name evidence="2" type="ORF">BRAPAZ1V2_A03P67630.2</name>
</gene>